<feature type="domain" description="Helicase C-terminal" evidence="16">
    <location>
        <begin position="1316"/>
        <end position="1484"/>
    </location>
</feature>
<comment type="similarity">
    <text evidence="12">Belongs to the DExH box helicase family.</text>
</comment>
<dbReference type="EMBL" id="JANEYG010000001">
    <property type="protein sequence ID" value="KAJ8925971.1"/>
    <property type="molecule type" value="Genomic_DNA"/>
</dbReference>
<dbReference type="InterPro" id="IPR011545">
    <property type="entry name" value="DEAD/DEAH_box_helicase_dom"/>
</dbReference>
<dbReference type="GO" id="GO:0019843">
    <property type="term" value="F:rRNA binding"/>
    <property type="evidence" value="ECO:0007669"/>
    <property type="project" value="UniProtKB-KW"/>
</dbReference>
<dbReference type="InterPro" id="IPR032440">
    <property type="entry name" value="Ribosomal_uS17_N"/>
</dbReference>
<feature type="domain" description="Helicase ATP-binding" evidence="15">
    <location>
        <begin position="1109"/>
        <end position="1279"/>
    </location>
</feature>
<keyword evidence="14" id="KW-0472">Membrane</keyword>
<dbReference type="Pfam" id="PF00271">
    <property type="entry name" value="Helicase_C"/>
    <property type="match status" value="1"/>
</dbReference>
<dbReference type="Pfam" id="PF00366">
    <property type="entry name" value="Ribosomal_S17"/>
    <property type="match status" value="1"/>
</dbReference>
<dbReference type="GO" id="GO:0016787">
    <property type="term" value="F:hydrolase activity"/>
    <property type="evidence" value="ECO:0007669"/>
    <property type="project" value="UniProtKB-KW"/>
</dbReference>
<dbReference type="GO" id="GO:0006412">
    <property type="term" value="P:translation"/>
    <property type="evidence" value="ECO:0007669"/>
    <property type="project" value="InterPro"/>
</dbReference>
<dbReference type="Gene3D" id="1.20.120.1080">
    <property type="match status" value="1"/>
</dbReference>
<dbReference type="GO" id="GO:0005524">
    <property type="term" value="F:ATP binding"/>
    <property type="evidence" value="ECO:0007669"/>
    <property type="project" value="UniProtKB-KW"/>
</dbReference>
<dbReference type="Gene3D" id="2.40.50.1000">
    <property type="match status" value="2"/>
</dbReference>
<evidence type="ECO:0000256" key="8">
    <source>
        <dbReference type="ARBA" id="ARBA00022980"/>
    </source>
</evidence>
<dbReference type="SUPFAM" id="SSF50249">
    <property type="entry name" value="Nucleic acid-binding proteins"/>
    <property type="match status" value="1"/>
</dbReference>
<dbReference type="GO" id="GO:0005634">
    <property type="term" value="C:nucleus"/>
    <property type="evidence" value="ECO:0007669"/>
    <property type="project" value="TreeGrafter"/>
</dbReference>
<evidence type="ECO:0000313" key="18">
    <source>
        <dbReference type="Proteomes" id="UP001159042"/>
    </source>
</evidence>
<dbReference type="Gene3D" id="3.30.160.20">
    <property type="match status" value="4"/>
</dbReference>
<dbReference type="InterPro" id="IPR028333">
    <property type="entry name" value="Ribosomal_uS17_arc/euk"/>
</dbReference>
<gene>
    <name evidence="17" type="ORF">NQ315_009826</name>
</gene>
<dbReference type="FunFam" id="2.40.50.1000:FF:000002">
    <property type="entry name" value="40S ribosomal protein S11"/>
    <property type="match status" value="1"/>
</dbReference>
<keyword evidence="4" id="KW-0378">Hydrolase</keyword>
<dbReference type="SMART" id="SM00487">
    <property type="entry name" value="DEXDc"/>
    <property type="match status" value="1"/>
</dbReference>
<dbReference type="PANTHER" id="PTHR18934">
    <property type="entry name" value="ATP-DEPENDENT RNA HELICASE"/>
    <property type="match status" value="1"/>
</dbReference>
<feature type="transmembrane region" description="Helical" evidence="14">
    <location>
        <begin position="46"/>
        <end position="66"/>
    </location>
</feature>
<evidence type="ECO:0000256" key="14">
    <source>
        <dbReference type="SAM" id="Phobius"/>
    </source>
</evidence>
<dbReference type="GO" id="GO:0003724">
    <property type="term" value="F:RNA helicase activity"/>
    <property type="evidence" value="ECO:0007669"/>
    <property type="project" value="TreeGrafter"/>
</dbReference>
<dbReference type="SMART" id="SM00847">
    <property type="entry name" value="HA2"/>
    <property type="match status" value="1"/>
</dbReference>
<dbReference type="CDD" id="cd17917">
    <property type="entry name" value="DEXHc_RHA-like"/>
    <property type="match status" value="1"/>
</dbReference>
<dbReference type="PROSITE" id="PS51192">
    <property type="entry name" value="HELICASE_ATP_BIND_1"/>
    <property type="match status" value="1"/>
</dbReference>
<evidence type="ECO:0000256" key="6">
    <source>
        <dbReference type="ARBA" id="ARBA00022840"/>
    </source>
</evidence>
<keyword evidence="14" id="KW-1133">Transmembrane helix</keyword>
<evidence type="ECO:0000256" key="4">
    <source>
        <dbReference type="ARBA" id="ARBA00022801"/>
    </source>
</evidence>
<dbReference type="InterPro" id="IPR001650">
    <property type="entry name" value="Helicase_C-like"/>
</dbReference>
<dbReference type="PROSITE" id="PS51194">
    <property type="entry name" value="HELICASE_CTER"/>
    <property type="match status" value="1"/>
</dbReference>
<dbReference type="CDD" id="cd00364">
    <property type="entry name" value="Ribosomal_uS17"/>
    <property type="match status" value="1"/>
</dbReference>
<dbReference type="GO" id="GO:0003678">
    <property type="term" value="F:DNA helicase activity"/>
    <property type="evidence" value="ECO:0007669"/>
    <property type="project" value="TreeGrafter"/>
</dbReference>
<keyword evidence="6" id="KW-0067">ATP-binding</keyword>
<dbReference type="CDD" id="cd18791">
    <property type="entry name" value="SF2_C_RHA"/>
    <property type="match status" value="1"/>
</dbReference>
<sequence>MFYDYNLKNGCFVPFCAQKFLKILKIYEFHPNKKCEPPLMLRRRSFIFLLLVFLVLFVITTNYLLITLHSKSEVKSPLTVEEKIYFELNKLPGRYTSKSLVEDKTTEVFLQNLSTTNLRLEDLDLEGLWAEANSWVSKTQLVNLSSPDLGKLFFALKHARITKADVDTRGTQLKLLFTLEGNQHVVFKPQWYEKERVIEGPVYAGKDRYGSEIVSFYLSVLFKRPLTPMSVQRTVSLTKEIIPVAEKRLLDTVFERNNKTCFYGKCFYCKISDPVCTNEHSLLNGAVIFNFKALLNNYRSPWQRTYKKGKKALWQEFEGNYCKTVKEKLSKKRIYDLVDTAIFDFLIQNGDRHHYETLGDTVVWLDNGKGLGNPYVHHIDILAPLYQCCILRRETWKTLLELTGGRLREKLESMPDIHNVVTEDHLNAMEKRLLIIFATIEYCRHQKRIDHYLFFVPTFESIQARWKSTDTSSNSQLRTMPGPRITLDTEEILRGSLPISPATEKMLSVHYADDEESKQVQKLFARPKSVLKEFFDAVIRKTGKRSLSVRTEYKSVNVENRTAWICYIQTHWPGDVMFSAVDYLKSLASYKTAVAALVWLRSQAKITDRGQPVFDKEKEGVRKEIVKICYEDIAEVREAYKSLSPSTVYSIISKQVEMKPPFYQSQTSGGRTTWKCWYQICQPQEMKFVGEDTKKRLAEQKAASALLLWWQKENKPEHLEGVSTAEEAACVPNVKQKSKKASYWMSEYHMLWPEEIKFIALDSTEALSKRKAAATALAWLTNRPDVNKSELAQQTNVNIQPRSVETKSVPIPEIYFDDIVEASRVLEMYPSPEPILQKLYERLTRRIKNSSLPLHSGCMMLPCGSINYWVFWYHMLWPEEVKFVAVDFNKHSANRKASATVEEIYYQDDDRTSQVLIKFPAPKNVLHNVFDEISRQTGKKTYQVTPTYKLLKEGKKSAWLCTYHVHWPKEVKFQGRDTKKGIASHKAAVAALAWLRDNKKITSDGLPITFGKEEVKSITKKTLPVISLDQAAVDKIRNIVQLYQTQVAPRIKQGVEGLVEDEAVEDRRTKNVEKLNLRNVRRQKYLGLDKYRAKEKVELPIAAYKDDFKNLLQNNQIIIVKGQPGCGKSTRVPQYVLEAWAEESGLLGEPGRVVVTQPRRIAAISLAQRVAAERDEIVGDIVGYQVRLKHNFSPVNGKILYCTTGILLRHLQSDPNLSTFTHVILDEAHERDVNTDLLMNLLRSACKTNPKLKLVVMSATIDTAMFSEYFDGAPVMDIPGFTYPVVQHFLDECTKIDLSKTVSMCEGDIPTVVHQDVARVLQFIHERKKEGAVLCFLPGWEDINKVQKLIPARGDLVVYCLHSRLQDAEQWKIFSRPPPGVRKIILATNIAETSVTIDDIVYVVDTGIHKEHRFDIEKGVNCLDEHWISKASVQQRKGRAGRVQAGESFHLYTRDKYDSFADYSLPEIQRTSLTKIVLDSKVFSNNMNAIEFMSKLPTPPEENATLRAVEELQDLEMLDKDENLTSLGTTCADFQLEPKLSKALISAVIFKCVTPVIDIVTLFSADTEFFTSGLLRKDDIKKIKKLYCKDSDHLAMMRLFEKWLMHVEEGDSYSVRRFCQETNLVSYKMETIEKLREIHFDYLHKGLYDVLPISDNMSDNDEMVKAVLYSGVGTILQHRNWDIVKNKLKNNVTCLLTRNNHKATITMESVNHKRTRFPTNFLLYINETRSNIRRTTLIRECSLIPNISVLLFSHRDLKIKDIDKENFSPDISSTDQIKIGIADTNIEFLCDKAQAQDLIECKNAIMTVYRYYIKQLTDTGIPDEDVNRAWDSIVALVNGILSNERAFQKQPTVFLNRKRGAGPKKRKSLRYHREVGLGFKTPRETEKAFQKQPTVFLNRKAGAKKKQSRLSRNVGLGFKTPREAIEGSYIDKKCPFTGNVSIRGRILTGVVQKMKMQRTIVIRRDYLHYVRKYNRFEKRHRNMSVHLSPCFRDVEIGDVVTIGECRPLSKTVRFNVLKVTKGSSSKKSFKKF</sequence>
<evidence type="ECO:0000313" key="17">
    <source>
        <dbReference type="EMBL" id="KAJ8925971.1"/>
    </source>
</evidence>
<evidence type="ECO:0000256" key="11">
    <source>
        <dbReference type="ARBA" id="ARBA00035471"/>
    </source>
</evidence>
<comment type="similarity">
    <text evidence="1 13">Belongs to the universal ribosomal protein uS17 family.</text>
</comment>
<protein>
    <recommendedName>
        <fullName evidence="10">Small ribosomal subunit protein uS17</fullName>
    </recommendedName>
    <alternativeName>
        <fullName evidence="11">40S ribosomal protein S11</fullName>
    </alternativeName>
</protein>
<evidence type="ECO:0000259" key="15">
    <source>
        <dbReference type="PROSITE" id="PS51192"/>
    </source>
</evidence>
<evidence type="ECO:0000256" key="12">
    <source>
        <dbReference type="ARBA" id="ARBA00060772"/>
    </source>
</evidence>
<keyword evidence="2" id="KW-0699">rRNA-binding</keyword>
<dbReference type="PRINTS" id="PR00973">
    <property type="entry name" value="RIBOSOMALS17"/>
</dbReference>
<organism evidence="17 18">
    <name type="scientific">Exocentrus adspersus</name>
    <dbReference type="NCBI Taxonomy" id="1586481"/>
    <lineage>
        <taxon>Eukaryota</taxon>
        <taxon>Metazoa</taxon>
        <taxon>Ecdysozoa</taxon>
        <taxon>Arthropoda</taxon>
        <taxon>Hexapoda</taxon>
        <taxon>Insecta</taxon>
        <taxon>Pterygota</taxon>
        <taxon>Neoptera</taxon>
        <taxon>Endopterygota</taxon>
        <taxon>Coleoptera</taxon>
        <taxon>Polyphaga</taxon>
        <taxon>Cucujiformia</taxon>
        <taxon>Chrysomeloidea</taxon>
        <taxon>Cerambycidae</taxon>
        <taxon>Lamiinae</taxon>
        <taxon>Acanthocinini</taxon>
        <taxon>Exocentrus</taxon>
    </lineage>
</organism>
<comment type="caution">
    <text evidence="17">The sequence shown here is derived from an EMBL/GenBank/DDBJ whole genome shotgun (WGS) entry which is preliminary data.</text>
</comment>
<keyword evidence="18" id="KW-1185">Reference proteome</keyword>
<dbReference type="GO" id="GO:0002151">
    <property type="term" value="F:G-quadruplex RNA binding"/>
    <property type="evidence" value="ECO:0007669"/>
    <property type="project" value="TreeGrafter"/>
</dbReference>
<dbReference type="InterPro" id="IPR019979">
    <property type="entry name" value="Ribosomal_uS17_CS"/>
</dbReference>
<dbReference type="Proteomes" id="UP001159042">
    <property type="component" value="Unassembled WGS sequence"/>
</dbReference>
<dbReference type="GO" id="GO:0005840">
    <property type="term" value="C:ribosome"/>
    <property type="evidence" value="ECO:0007669"/>
    <property type="project" value="UniProtKB-KW"/>
</dbReference>
<dbReference type="Pfam" id="PF21010">
    <property type="entry name" value="HA2_C"/>
    <property type="match status" value="1"/>
</dbReference>
<dbReference type="GO" id="GO:0003735">
    <property type="term" value="F:structural constituent of ribosome"/>
    <property type="evidence" value="ECO:0007669"/>
    <property type="project" value="InterPro"/>
</dbReference>
<evidence type="ECO:0000256" key="1">
    <source>
        <dbReference type="ARBA" id="ARBA00010254"/>
    </source>
</evidence>
<dbReference type="InterPro" id="IPR014001">
    <property type="entry name" value="Helicase_ATP-bd"/>
</dbReference>
<dbReference type="PANTHER" id="PTHR18934:SF257">
    <property type="entry name" value="ATP-DEPENDENT RNA HELICASE DHX30"/>
    <property type="match status" value="1"/>
</dbReference>
<evidence type="ECO:0000256" key="7">
    <source>
        <dbReference type="ARBA" id="ARBA00022884"/>
    </source>
</evidence>
<dbReference type="PROSITE" id="PS00056">
    <property type="entry name" value="RIBOSOMAL_S17"/>
    <property type="match status" value="1"/>
</dbReference>
<evidence type="ECO:0000256" key="5">
    <source>
        <dbReference type="ARBA" id="ARBA00022806"/>
    </source>
</evidence>
<keyword evidence="3" id="KW-0547">Nucleotide-binding</keyword>
<evidence type="ECO:0000256" key="2">
    <source>
        <dbReference type="ARBA" id="ARBA00022730"/>
    </source>
</evidence>
<reference evidence="17 18" key="1">
    <citation type="journal article" date="2023" name="Insect Mol. Biol.">
        <title>Genome sequencing provides insights into the evolution of gene families encoding plant cell wall-degrading enzymes in longhorned beetles.</title>
        <authorList>
            <person name="Shin N.R."/>
            <person name="Okamura Y."/>
            <person name="Kirsch R."/>
            <person name="Pauchet Y."/>
        </authorList>
    </citation>
    <scope>NUCLEOTIDE SEQUENCE [LARGE SCALE GENOMIC DNA]</scope>
    <source>
        <strain evidence="17">EAD_L_NR</strain>
    </source>
</reference>
<dbReference type="InterPro" id="IPR027417">
    <property type="entry name" value="P-loop_NTPase"/>
</dbReference>
<dbReference type="InterPro" id="IPR012340">
    <property type="entry name" value="NA-bd_OB-fold"/>
</dbReference>
<dbReference type="InterPro" id="IPR000266">
    <property type="entry name" value="Ribosomal_uS17"/>
</dbReference>
<evidence type="ECO:0000259" key="16">
    <source>
        <dbReference type="PROSITE" id="PS51194"/>
    </source>
</evidence>
<accession>A0AAV8WI79</accession>
<dbReference type="SUPFAM" id="SSF54768">
    <property type="entry name" value="dsRNA-binding domain-like"/>
    <property type="match status" value="2"/>
</dbReference>
<dbReference type="SMART" id="SM00490">
    <property type="entry name" value="HELICc"/>
    <property type="match status" value="1"/>
</dbReference>
<evidence type="ECO:0000256" key="9">
    <source>
        <dbReference type="ARBA" id="ARBA00023274"/>
    </source>
</evidence>
<dbReference type="GO" id="GO:1990904">
    <property type="term" value="C:ribonucleoprotein complex"/>
    <property type="evidence" value="ECO:0007669"/>
    <property type="project" value="UniProtKB-KW"/>
</dbReference>
<evidence type="ECO:0000256" key="13">
    <source>
        <dbReference type="RuleBase" id="RU003872"/>
    </source>
</evidence>
<dbReference type="Pfam" id="PF00270">
    <property type="entry name" value="DEAD"/>
    <property type="match status" value="1"/>
</dbReference>
<dbReference type="InterPro" id="IPR007502">
    <property type="entry name" value="Helicase-assoc_dom"/>
</dbReference>
<dbReference type="FunFam" id="3.40.50.300:FF:000526">
    <property type="entry name" value="DExH-box ATP-dependent RNA helicase DExH3"/>
    <property type="match status" value="1"/>
</dbReference>
<dbReference type="Gene3D" id="3.40.50.300">
    <property type="entry name" value="P-loop containing nucleotide triphosphate hydrolases"/>
    <property type="match status" value="2"/>
</dbReference>
<evidence type="ECO:0000256" key="3">
    <source>
        <dbReference type="ARBA" id="ARBA00022741"/>
    </source>
</evidence>
<proteinExistence type="inferred from homology"/>
<dbReference type="FunFam" id="2.40.50.1000:FF:000013">
    <property type="entry name" value="40S ribosomal protein S11-like Protein"/>
    <property type="match status" value="1"/>
</dbReference>
<dbReference type="NCBIfam" id="TIGR03630">
    <property type="entry name" value="uS17_arch"/>
    <property type="match status" value="1"/>
</dbReference>
<dbReference type="InterPro" id="IPR009581">
    <property type="entry name" value="FAM20_C"/>
</dbReference>
<dbReference type="Pfam" id="PF16205">
    <property type="entry name" value="Ribosomal_S17_N"/>
    <property type="match status" value="1"/>
</dbReference>
<dbReference type="SUPFAM" id="SSF52540">
    <property type="entry name" value="P-loop containing nucleoside triphosphate hydrolases"/>
    <property type="match status" value="1"/>
</dbReference>
<evidence type="ECO:0000256" key="10">
    <source>
        <dbReference type="ARBA" id="ARBA00035164"/>
    </source>
</evidence>
<dbReference type="GO" id="GO:0005737">
    <property type="term" value="C:cytoplasm"/>
    <property type="evidence" value="ECO:0007669"/>
    <property type="project" value="TreeGrafter"/>
</dbReference>
<dbReference type="Pfam" id="PF06702">
    <property type="entry name" value="Fam20C"/>
    <property type="match status" value="1"/>
</dbReference>
<keyword evidence="5" id="KW-0347">Helicase</keyword>
<keyword evidence="14" id="KW-0812">Transmembrane</keyword>
<keyword evidence="7" id="KW-0694">RNA-binding</keyword>
<keyword evidence="9 13" id="KW-0687">Ribonucleoprotein</keyword>
<keyword evidence="8 13" id="KW-0689">Ribosomal protein</keyword>
<name>A0AAV8WI79_9CUCU</name>